<gene>
    <name evidence="1" type="ORF">B0H41_006072</name>
</gene>
<dbReference type="Proteomes" id="UP001193748">
    <property type="component" value="Unassembled WGS sequence"/>
</dbReference>
<evidence type="ECO:0000313" key="1">
    <source>
        <dbReference type="EMBL" id="NRT92251.1"/>
    </source>
</evidence>
<protein>
    <submittedName>
        <fullName evidence="1">Uncharacterized protein</fullName>
    </submittedName>
</protein>
<dbReference type="EMBL" id="JABSWW010000002">
    <property type="protein sequence ID" value="NRT92251.1"/>
    <property type="molecule type" value="Genomic_DNA"/>
</dbReference>
<reference evidence="1" key="2">
    <citation type="journal article" date="2022" name="Nat. Biotechnol.">
        <title>Carbon-negative production of acetone and isopropanol by gas fermentation at industrial pilot scale.</title>
        <authorList>
            <person name="Liew F.E."/>
            <person name="Nogle R."/>
            <person name="Abdalla T."/>
            <person name="Rasor B.J."/>
            <person name="Canter C."/>
            <person name="Jensen R.O."/>
            <person name="Wang L."/>
            <person name="Strutz J."/>
            <person name="Chirania P."/>
            <person name="De Tissera S."/>
            <person name="Mueller A.P."/>
            <person name="Ruan Z."/>
            <person name="Gao A."/>
            <person name="Tran L."/>
            <person name="Engle N.L."/>
            <person name="Bromley J.C."/>
            <person name="Daniell J."/>
            <person name="Conrado R."/>
            <person name="Tschaplinski T.J."/>
            <person name="Giannone R.J."/>
            <person name="Hettich R.L."/>
            <person name="Karim A.S."/>
            <person name="Simpson S.D."/>
            <person name="Brown S.D."/>
            <person name="Leang C."/>
            <person name="Jewett M.C."/>
            <person name="Kopke M."/>
        </authorList>
    </citation>
    <scope>NUCLEOTIDE SEQUENCE</scope>
    <source>
        <strain evidence="1">DJ080</strain>
    </source>
</reference>
<dbReference type="AlphaFoldDB" id="A0AAX0BAT0"/>
<accession>A0AAX0BAT0</accession>
<sequence>MKNGLTVMVKPLLFIKKGDEMMTKSLFGVKR</sequence>
<evidence type="ECO:0000313" key="2">
    <source>
        <dbReference type="Proteomes" id="UP001193748"/>
    </source>
</evidence>
<organism evidence="1 2">
    <name type="scientific">Clostridium beijerinckii</name>
    <name type="common">Clostridium MP</name>
    <dbReference type="NCBI Taxonomy" id="1520"/>
    <lineage>
        <taxon>Bacteria</taxon>
        <taxon>Bacillati</taxon>
        <taxon>Bacillota</taxon>
        <taxon>Clostridia</taxon>
        <taxon>Eubacteriales</taxon>
        <taxon>Clostridiaceae</taxon>
        <taxon>Clostridium</taxon>
    </lineage>
</organism>
<proteinExistence type="predicted"/>
<name>A0AAX0BAT0_CLOBE</name>
<reference evidence="1" key="1">
    <citation type="submission" date="2020-05" db="EMBL/GenBank/DDBJ databases">
        <authorList>
            <person name="Brown S."/>
            <person name="Huntemann M."/>
            <person name="Clum A."/>
            <person name="Spunde A."/>
            <person name="Palaniappan K."/>
            <person name="Ritter S."/>
            <person name="Mikhailova N."/>
            <person name="Chen I.-M."/>
            <person name="Stamatis D."/>
            <person name="Reddy T."/>
            <person name="O'Malley R."/>
            <person name="Daum C."/>
            <person name="Shapiro N."/>
            <person name="Ivanova N."/>
            <person name="Kyrpides N."/>
            <person name="Woyke T."/>
        </authorList>
    </citation>
    <scope>NUCLEOTIDE SEQUENCE</scope>
    <source>
        <strain evidence="1">DJ080</strain>
    </source>
</reference>
<comment type="caution">
    <text evidence="1">The sequence shown here is derived from an EMBL/GenBank/DDBJ whole genome shotgun (WGS) entry which is preliminary data.</text>
</comment>